<dbReference type="InterPro" id="IPR003593">
    <property type="entry name" value="AAA+_ATPase"/>
</dbReference>
<dbReference type="GO" id="GO:0016887">
    <property type="term" value="F:ATP hydrolysis activity"/>
    <property type="evidence" value="ECO:0007669"/>
    <property type="project" value="InterPro"/>
</dbReference>
<proteinExistence type="predicted"/>
<evidence type="ECO:0000313" key="2">
    <source>
        <dbReference type="EMBL" id="BBQ29930.1"/>
    </source>
</evidence>
<dbReference type="Pfam" id="PF13476">
    <property type="entry name" value="AAA_23"/>
    <property type="match status" value="1"/>
</dbReference>
<dbReference type="SMART" id="SM00382">
    <property type="entry name" value="AAA"/>
    <property type="match status" value="1"/>
</dbReference>
<protein>
    <recommendedName>
        <fullName evidence="1">AAA+ ATPase domain-containing protein</fullName>
    </recommendedName>
</protein>
<dbReference type="SUPFAM" id="SSF52540">
    <property type="entry name" value="P-loop containing nucleoside triphosphate hydrolases"/>
    <property type="match status" value="1"/>
</dbReference>
<dbReference type="GO" id="GO:0006302">
    <property type="term" value="P:double-strand break repair"/>
    <property type="evidence" value="ECO:0007669"/>
    <property type="project" value="InterPro"/>
</dbReference>
<dbReference type="Gene3D" id="3.40.50.300">
    <property type="entry name" value="P-loop containing nucleotide triphosphate hydrolases"/>
    <property type="match status" value="1"/>
</dbReference>
<accession>A0A6S4T472</accession>
<dbReference type="GO" id="GO:0000731">
    <property type="term" value="P:DNA synthesis involved in DNA repair"/>
    <property type="evidence" value="ECO:0007669"/>
    <property type="project" value="TreeGrafter"/>
</dbReference>
<dbReference type="PANTHER" id="PTHR32182:SF23">
    <property type="entry name" value="ATP BINDING PROTEIN"/>
    <property type="match status" value="1"/>
</dbReference>
<dbReference type="PANTHER" id="PTHR32182">
    <property type="entry name" value="DNA REPLICATION AND REPAIR PROTEIN RECF"/>
    <property type="match status" value="1"/>
</dbReference>
<organism evidence="2 3">
    <name type="scientific">Aeromonas caviae</name>
    <name type="common">Aeromonas punctata</name>
    <dbReference type="NCBI Taxonomy" id="648"/>
    <lineage>
        <taxon>Bacteria</taxon>
        <taxon>Pseudomonadati</taxon>
        <taxon>Pseudomonadota</taxon>
        <taxon>Gammaproteobacteria</taxon>
        <taxon>Aeromonadales</taxon>
        <taxon>Aeromonadaceae</taxon>
        <taxon>Aeromonas</taxon>
    </lineage>
</organism>
<dbReference type="AlphaFoldDB" id="A0A6S4T472"/>
<dbReference type="EMBL" id="AP021927">
    <property type="protein sequence ID" value="BBQ29930.1"/>
    <property type="molecule type" value="Genomic_DNA"/>
</dbReference>
<feature type="domain" description="AAA+ ATPase" evidence="1">
    <location>
        <begin position="33"/>
        <end position="365"/>
    </location>
</feature>
<gene>
    <name evidence="2" type="ORF">WP2W18E01_15120</name>
</gene>
<evidence type="ECO:0000313" key="3">
    <source>
        <dbReference type="Proteomes" id="UP000515756"/>
    </source>
</evidence>
<sequence>MNNSVKPAQPNINLHGMSLTNFRRFSTLNIDFHPNMTVLVAPNGSGKSTILDAIAVAVSPFVAAFDFGKGRGIAKSDARYRRQEQVLSSEQMFPVEITASFNEPVCGIKRTLTGINNKTTIKDASELSTYGDQLMQQVRDLDEVILPVVAYYGTGRLWQEHKNMERKSVLSVSRTMGYEDCLTTASNYKQLQQWFTKATYAELQQQQMADVYQGYSLKEQLQSIQVAVETVLQPSSGWRYFHYSLSHEELAMTHPEQGVLPVSLLSDGVRAMVSLVADLAWRCSKLNPQSGACASKETPGLVLIDEVDMFLHPAWQQKVLASLRDAFPKIQFIVTTHSPQVVSTAPTDSIRVIYEDQVYNAPQGTQGAESSRILKRVFGVDPRPQSDPMATLLAEYLDLVYADNWDAPEALSMRQALDAHFGNEEPALTEADLYIENKLWEQSLEEDQ</sequence>
<dbReference type="RefSeq" id="WP_197971240.1">
    <property type="nucleotide sequence ID" value="NZ_AP021927.1"/>
</dbReference>
<evidence type="ECO:0000259" key="1">
    <source>
        <dbReference type="SMART" id="SM00382"/>
    </source>
</evidence>
<dbReference type="InterPro" id="IPR003959">
    <property type="entry name" value="ATPase_AAA_core"/>
</dbReference>
<dbReference type="Proteomes" id="UP000515756">
    <property type="component" value="Chromosome"/>
</dbReference>
<dbReference type="Pfam" id="PF13304">
    <property type="entry name" value="AAA_21"/>
    <property type="match status" value="1"/>
</dbReference>
<reference evidence="2 3" key="1">
    <citation type="submission" date="2019-12" db="EMBL/GenBank/DDBJ databases">
        <title>complete genome sequences of Aeromonas caviae str. WP2-W18-ESBL-01 isolated from wastewater treatment plant effluent.</title>
        <authorList>
            <person name="Sekizuka T."/>
            <person name="Itokawa K."/>
            <person name="Yatsu K."/>
            <person name="Inamine Y."/>
            <person name="Kuroda M."/>
        </authorList>
    </citation>
    <scope>NUCLEOTIDE SEQUENCE [LARGE SCALE GENOMIC DNA]</scope>
    <source>
        <strain evidence="2 3">WP2-W18-ESBL-01</strain>
    </source>
</reference>
<name>A0A6S4T472_AERCA</name>
<dbReference type="GO" id="GO:0005524">
    <property type="term" value="F:ATP binding"/>
    <property type="evidence" value="ECO:0007669"/>
    <property type="project" value="InterPro"/>
</dbReference>
<dbReference type="InterPro" id="IPR038729">
    <property type="entry name" value="Rad50/SbcC_AAA"/>
</dbReference>
<dbReference type="InterPro" id="IPR027417">
    <property type="entry name" value="P-loop_NTPase"/>
</dbReference>